<accession>A0A7C3WWS8</accession>
<gene>
    <name evidence="2" type="ORF">ENV35_06430</name>
</gene>
<dbReference type="PANTHER" id="PTHR36304">
    <property type="entry name" value="DOMAIN GTPASE-ACTIVATING PROTEIN, PUTATIVE-RELATED-RELATED"/>
    <property type="match status" value="1"/>
</dbReference>
<comment type="caution">
    <text evidence="2">The sequence shown here is derived from an EMBL/GenBank/DDBJ whole genome shotgun (WGS) entry which is preliminary data.</text>
</comment>
<dbReference type="PANTHER" id="PTHR36304:SF4">
    <property type="entry name" value="DUF4388 DOMAIN-CONTAINING PROTEIN"/>
    <property type="match status" value="1"/>
</dbReference>
<feature type="domain" description="PatA-like N-terminal" evidence="1">
    <location>
        <begin position="4"/>
        <end position="103"/>
    </location>
</feature>
<evidence type="ECO:0000259" key="1">
    <source>
        <dbReference type="Pfam" id="PF14332"/>
    </source>
</evidence>
<proteinExistence type="predicted"/>
<sequence>MFLEGRLETLDFITLISFLTYSNKTGILEISINHNEGLIFIWNGEIYNVYYNRKWGKDALFEIMLYEYIDFCFIEGNYKGERRIWDSSEKIILELLKDYDERKAFELSSINI</sequence>
<protein>
    <submittedName>
        <fullName evidence="2">DUF4388 domain-containing protein</fullName>
    </submittedName>
</protein>
<name>A0A7C3WWS8_9BACT</name>
<dbReference type="AlphaFoldDB" id="A0A7C3WWS8"/>
<organism evidence="2">
    <name type="scientific">Dictyoglomus turgidum</name>
    <dbReference type="NCBI Taxonomy" id="513050"/>
    <lineage>
        <taxon>Bacteria</taxon>
        <taxon>Pseudomonadati</taxon>
        <taxon>Dictyoglomota</taxon>
        <taxon>Dictyoglomia</taxon>
        <taxon>Dictyoglomales</taxon>
        <taxon>Dictyoglomaceae</taxon>
        <taxon>Dictyoglomus</taxon>
    </lineage>
</organism>
<dbReference type="Pfam" id="PF14332">
    <property type="entry name" value="DUF4388"/>
    <property type="match status" value="1"/>
</dbReference>
<dbReference type="EMBL" id="DTGA01000164">
    <property type="protein sequence ID" value="HGB31493.1"/>
    <property type="molecule type" value="Genomic_DNA"/>
</dbReference>
<dbReference type="InterPro" id="IPR025497">
    <property type="entry name" value="PatA-like_N"/>
</dbReference>
<reference evidence="2" key="1">
    <citation type="journal article" date="2020" name="mSystems">
        <title>Genome- and Community-Level Interaction Insights into Carbon Utilization and Element Cycling Functions of Hydrothermarchaeota in Hydrothermal Sediment.</title>
        <authorList>
            <person name="Zhou Z."/>
            <person name="Liu Y."/>
            <person name="Xu W."/>
            <person name="Pan J."/>
            <person name="Luo Z.H."/>
            <person name="Li M."/>
        </authorList>
    </citation>
    <scope>NUCLEOTIDE SEQUENCE [LARGE SCALE GENOMIC DNA]</scope>
    <source>
        <strain evidence="2">SpSt-751</strain>
    </source>
</reference>
<evidence type="ECO:0000313" key="2">
    <source>
        <dbReference type="EMBL" id="HGB31493.1"/>
    </source>
</evidence>